<dbReference type="Gene3D" id="3.40.50.720">
    <property type="entry name" value="NAD(P)-binding Rossmann-like Domain"/>
    <property type="match status" value="1"/>
</dbReference>
<sequence>MRVVVTGGSGLLGPWVVREFVEAGYEVLNVDTRHPNDPLCPTLLADLTNLGEAFAVLEGADALVHVAAIPRVGIRPDATTFATNVVSTYNVLEAAAALGIRKAVITSSESSYGLVFARHPFSPAYVPIDEDHPQLPQDAYGLSKVVNELTADMFHRRTGMQIVSFRMGNVITPDMYQNFPTFLKNPEIRKTILWSYIDARDAAVAYRLAIEKEGLGAVKLNIAADWSSMDMTNRELLHSTYPDVKDIRADLDGYETLLANRKAKELLGWQPVYHWRDEVKRLADSLCQ</sequence>
<organism evidence="2 3">
    <name type="scientific">Alicyclobacillus sacchari</name>
    <dbReference type="NCBI Taxonomy" id="392010"/>
    <lineage>
        <taxon>Bacteria</taxon>
        <taxon>Bacillati</taxon>
        <taxon>Bacillota</taxon>
        <taxon>Bacilli</taxon>
        <taxon>Bacillales</taxon>
        <taxon>Alicyclobacillaceae</taxon>
        <taxon>Alicyclobacillus</taxon>
    </lineage>
</organism>
<evidence type="ECO:0000313" key="3">
    <source>
        <dbReference type="Proteomes" id="UP000294581"/>
    </source>
</evidence>
<comment type="caution">
    <text evidence="2">The sequence shown here is derived from an EMBL/GenBank/DDBJ whole genome shotgun (WGS) entry which is preliminary data.</text>
</comment>
<dbReference type="SUPFAM" id="SSF51735">
    <property type="entry name" value="NAD(P)-binding Rossmann-fold domains"/>
    <property type="match status" value="1"/>
</dbReference>
<proteinExistence type="predicted"/>
<dbReference type="Proteomes" id="UP000294581">
    <property type="component" value="Unassembled WGS sequence"/>
</dbReference>
<feature type="domain" description="NAD-dependent epimerase/dehydratase" evidence="1">
    <location>
        <begin position="3"/>
        <end position="214"/>
    </location>
</feature>
<name>A0A4R8LJR7_9BACL</name>
<dbReference type="RefSeq" id="WP_134160181.1">
    <property type="nucleotide sequence ID" value="NZ_SORF01000010.1"/>
</dbReference>
<dbReference type="InterPro" id="IPR036291">
    <property type="entry name" value="NAD(P)-bd_dom_sf"/>
</dbReference>
<gene>
    <name evidence="2" type="ORF">C7445_11075</name>
</gene>
<accession>A0A4R8LJR7</accession>
<reference evidence="2 3" key="1">
    <citation type="submission" date="2019-03" db="EMBL/GenBank/DDBJ databases">
        <title>Genomic Encyclopedia of Type Strains, Phase IV (KMG-IV): sequencing the most valuable type-strain genomes for metagenomic binning, comparative biology and taxonomic classification.</title>
        <authorList>
            <person name="Goeker M."/>
        </authorList>
    </citation>
    <scope>NUCLEOTIDE SEQUENCE [LARGE SCALE GENOMIC DNA]</scope>
    <source>
        <strain evidence="2 3">DSM 17974</strain>
    </source>
</reference>
<dbReference type="Pfam" id="PF01370">
    <property type="entry name" value="Epimerase"/>
    <property type="match status" value="1"/>
</dbReference>
<dbReference type="EMBL" id="SORF01000010">
    <property type="protein sequence ID" value="TDY44030.1"/>
    <property type="molecule type" value="Genomic_DNA"/>
</dbReference>
<dbReference type="PANTHER" id="PTHR43103">
    <property type="entry name" value="NUCLEOSIDE-DIPHOSPHATE-SUGAR EPIMERASE"/>
    <property type="match status" value="1"/>
</dbReference>
<dbReference type="OrthoDB" id="9771073at2"/>
<keyword evidence="3" id="KW-1185">Reference proteome</keyword>
<dbReference type="PANTHER" id="PTHR43103:SF6">
    <property type="entry name" value="PUTATIVE-RELATED"/>
    <property type="match status" value="1"/>
</dbReference>
<dbReference type="InterPro" id="IPR001509">
    <property type="entry name" value="Epimerase_deHydtase"/>
</dbReference>
<evidence type="ECO:0000313" key="2">
    <source>
        <dbReference type="EMBL" id="TDY44030.1"/>
    </source>
</evidence>
<dbReference type="AlphaFoldDB" id="A0A4R8LJR7"/>
<evidence type="ECO:0000259" key="1">
    <source>
        <dbReference type="Pfam" id="PF01370"/>
    </source>
</evidence>
<protein>
    <submittedName>
        <fullName evidence="2">Nucleoside-diphosphate-sugar epimerase</fullName>
    </submittedName>
</protein>